<keyword evidence="1" id="KW-0812">Transmembrane</keyword>
<dbReference type="EMBL" id="KU291855">
    <property type="protein sequence ID" value="AOE48105.1"/>
    <property type="molecule type" value="mRNA"/>
</dbReference>
<name>A0A1B3B7C2_SCAPY</name>
<dbReference type="AlphaFoldDB" id="A0A1B3B7C2"/>
<reference evidence="2" key="2">
    <citation type="journal article" date="2016" name="PLoS ONE">
        <title>Molecular Characterization and Sex Distribution of Chemosensory Receptor Gene Family Based on Transcriptome Analysis of Scaeva pyrastri.</title>
        <authorList>
            <person name="Li X.M."/>
            <person name="Zhu X.Y."/>
            <person name="He P."/>
            <person name="Xu L."/>
            <person name="Sun L."/>
            <person name="Chen L."/>
            <person name="Wang Z.Q."/>
            <person name="Deng D.G."/>
            <person name="Zhang Y.N."/>
        </authorList>
    </citation>
    <scope>NUCLEOTIDE SEQUENCE</scope>
</reference>
<keyword evidence="2" id="KW-0675">Receptor</keyword>
<evidence type="ECO:0000256" key="1">
    <source>
        <dbReference type="SAM" id="Phobius"/>
    </source>
</evidence>
<feature type="non-terminal residue" evidence="2">
    <location>
        <position position="124"/>
    </location>
</feature>
<keyword evidence="1" id="KW-1133">Transmembrane helix</keyword>
<feature type="non-terminal residue" evidence="2">
    <location>
        <position position="1"/>
    </location>
</feature>
<evidence type="ECO:0000313" key="2">
    <source>
        <dbReference type="EMBL" id="AOE48105.1"/>
    </source>
</evidence>
<proteinExistence type="evidence at transcript level"/>
<accession>A0A1B3B7C2</accession>
<reference evidence="2" key="1">
    <citation type="submission" date="2015-12" db="EMBL/GenBank/DDBJ databases">
        <authorList>
            <person name="Shamseldin A."/>
            <person name="Moawad H."/>
            <person name="Abd El-Rahim W.M."/>
            <person name="Sadowsky M.J."/>
        </authorList>
    </citation>
    <scope>NUCLEOTIDE SEQUENCE</scope>
</reference>
<feature type="transmembrane region" description="Helical" evidence="1">
    <location>
        <begin position="20"/>
        <end position="41"/>
    </location>
</feature>
<organism evidence="2">
    <name type="scientific">Scaeva pyrastri</name>
    <name type="common">Hoverfly</name>
    <name type="synonym">Musca pyrastri</name>
    <dbReference type="NCBI Taxonomy" id="219539"/>
    <lineage>
        <taxon>Eukaryota</taxon>
        <taxon>Metazoa</taxon>
        <taxon>Ecdysozoa</taxon>
        <taxon>Arthropoda</taxon>
        <taxon>Hexapoda</taxon>
        <taxon>Insecta</taxon>
        <taxon>Pterygota</taxon>
        <taxon>Neoptera</taxon>
        <taxon>Endopterygota</taxon>
        <taxon>Diptera</taxon>
        <taxon>Brachycera</taxon>
        <taxon>Muscomorpha</taxon>
        <taxon>Syrphoidea</taxon>
        <taxon>Syrphidae</taxon>
        <taxon>Syrphinae</taxon>
        <taxon>Syrphini</taxon>
        <taxon>Scaeva</taxon>
    </lineage>
</organism>
<keyword evidence="1" id="KW-0472">Membrane</keyword>
<sequence>LLYLSSTNLSCNLRTLIFEMQIFCYGLILTNIYVAFLSAFLTTTVQDKQIDTLEELLQSGFKIISTHFEVVAIMHTSGFDQRYNNLFEVENIDVINEYRKSLNKTYAFVFAEDRAIFFLGQQKY</sequence>
<protein>
    <submittedName>
        <fullName evidence="2">Putative ionotropic receptor IR1</fullName>
    </submittedName>
</protein>